<evidence type="ECO:0000256" key="11">
    <source>
        <dbReference type="ARBA" id="ARBA00023136"/>
    </source>
</evidence>
<dbReference type="GO" id="GO:0005886">
    <property type="term" value="C:plasma membrane"/>
    <property type="evidence" value="ECO:0007669"/>
    <property type="project" value="UniProtKB-SubCell"/>
</dbReference>
<gene>
    <name evidence="20" type="ORF">SAMN05192570_1958</name>
</gene>
<dbReference type="EMBL" id="FOZV01000003">
    <property type="protein sequence ID" value="SFS53521.1"/>
    <property type="molecule type" value="Genomic_DNA"/>
</dbReference>
<dbReference type="SUPFAM" id="SSF49503">
    <property type="entry name" value="Cupredoxins"/>
    <property type="match status" value="1"/>
</dbReference>
<dbReference type="GO" id="GO:0005507">
    <property type="term" value="F:copper ion binding"/>
    <property type="evidence" value="ECO:0007669"/>
    <property type="project" value="InterPro"/>
</dbReference>
<dbReference type="InterPro" id="IPR011759">
    <property type="entry name" value="Cyt_c_oxidase_su2_TM_dom"/>
</dbReference>
<dbReference type="GO" id="GO:0004129">
    <property type="term" value="F:cytochrome-c oxidase activity"/>
    <property type="evidence" value="ECO:0007669"/>
    <property type="project" value="UniProtKB-EC"/>
</dbReference>
<dbReference type="InterPro" id="IPR014222">
    <property type="entry name" value="Cyt_c_oxidase_su2"/>
</dbReference>
<keyword evidence="3 14" id="KW-0813">Transport</keyword>
<evidence type="ECO:0000256" key="3">
    <source>
        <dbReference type="ARBA" id="ARBA00022448"/>
    </source>
</evidence>
<dbReference type="EC" id="7.1.1.9" evidence="15"/>
<keyword evidence="10 15" id="KW-0186">Copper</keyword>
<dbReference type="Gene3D" id="1.10.287.90">
    <property type="match status" value="1"/>
</dbReference>
<evidence type="ECO:0000256" key="5">
    <source>
        <dbReference type="ARBA" id="ARBA00022692"/>
    </source>
</evidence>
<feature type="compositionally biased region" description="Low complexity" evidence="16">
    <location>
        <begin position="272"/>
        <end position="288"/>
    </location>
</feature>
<dbReference type="GO" id="GO:0016491">
    <property type="term" value="F:oxidoreductase activity"/>
    <property type="evidence" value="ECO:0007669"/>
    <property type="project" value="InterPro"/>
</dbReference>
<comment type="subcellular location">
    <subcellularLocation>
        <location evidence="14">Cell membrane</location>
        <topology evidence="14">Multi-pass membrane protein</topology>
    </subcellularLocation>
    <subcellularLocation>
        <location evidence="1">Membrane</location>
        <topology evidence="1">Multi-pass membrane protein</topology>
    </subcellularLocation>
</comment>
<keyword evidence="9 17" id="KW-1133">Transmembrane helix</keyword>
<dbReference type="Proteomes" id="UP000198788">
    <property type="component" value="Unassembled WGS sequence"/>
</dbReference>
<dbReference type="OrthoDB" id="9781261at2"/>
<evidence type="ECO:0000256" key="9">
    <source>
        <dbReference type="ARBA" id="ARBA00022989"/>
    </source>
</evidence>
<evidence type="ECO:0000259" key="19">
    <source>
        <dbReference type="PROSITE" id="PS50999"/>
    </source>
</evidence>
<evidence type="ECO:0000256" key="16">
    <source>
        <dbReference type="SAM" id="MobiDB-lite"/>
    </source>
</evidence>
<dbReference type="InterPro" id="IPR008972">
    <property type="entry name" value="Cupredoxin"/>
</dbReference>
<protein>
    <recommendedName>
        <fullName evidence="15">Cytochrome c oxidase subunit 2</fullName>
        <ecNumber evidence="15">7.1.1.9</ecNumber>
    </recommendedName>
</protein>
<keyword evidence="5 14" id="KW-0812">Transmembrane</keyword>
<evidence type="ECO:0000256" key="10">
    <source>
        <dbReference type="ARBA" id="ARBA00023008"/>
    </source>
</evidence>
<dbReference type="Pfam" id="PF02790">
    <property type="entry name" value="COX2_TM"/>
    <property type="match status" value="1"/>
</dbReference>
<evidence type="ECO:0000313" key="20">
    <source>
        <dbReference type="EMBL" id="SFS53521.1"/>
    </source>
</evidence>
<keyword evidence="4 14" id="KW-0679">Respiratory chain</keyword>
<keyword evidence="11 17" id="KW-0472">Membrane</keyword>
<keyword evidence="21" id="KW-1185">Reference proteome</keyword>
<dbReference type="PANTHER" id="PTHR22888:SF9">
    <property type="entry name" value="CYTOCHROME C OXIDASE SUBUNIT 2"/>
    <property type="match status" value="1"/>
</dbReference>
<proteinExistence type="inferred from homology"/>
<comment type="catalytic activity">
    <reaction evidence="13 15">
        <text>4 Fe(II)-[cytochrome c] + O2 + 8 H(+)(in) = 4 Fe(III)-[cytochrome c] + 2 H2O + 4 H(+)(out)</text>
        <dbReference type="Rhea" id="RHEA:11436"/>
        <dbReference type="Rhea" id="RHEA-COMP:10350"/>
        <dbReference type="Rhea" id="RHEA-COMP:14399"/>
        <dbReference type="ChEBI" id="CHEBI:15377"/>
        <dbReference type="ChEBI" id="CHEBI:15378"/>
        <dbReference type="ChEBI" id="CHEBI:15379"/>
        <dbReference type="ChEBI" id="CHEBI:29033"/>
        <dbReference type="ChEBI" id="CHEBI:29034"/>
        <dbReference type="EC" id="7.1.1.9"/>
    </reaction>
</comment>
<dbReference type="STRING" id="871741.SAMN05192570_1958"/>
<dbReference type="PANTHER" id="PTHR22888">
    <property type="entry name" value="CYTOCHROME C OXIDASE, SUBUNIT II"/>
    <property type="match status" value="1"/>
</dbReference>
<feature type="domain" description="Cytochrome oxidase subunit II copper A binding" evidence="18">
    <location>
        <begin position="132"/>
        <end position="266"/>
    </location>
</feature>
<evidence type="ECO:0000256" key="1">
    <source>
        <dbReference type="ARBA" id="ARBA00004141"/>
    </source>
</evidence>
<dbReference type="PROSITE" id="PS50857">
    <property type="entry name" value="COX2_CUA"/>
    <property type="match status" value="1"/>
</dbReference>
<evidence type="ECO:0000256" key="17">
    <source>
        <dbReference type="SAM" id="Phobius"/>
    </source>
</evidence>
<evidence type="ECO:0000256" key="2">
    <source>
        <dbReference type="ARBA" id="ARBA00007866"/>
    </source>
</evidence>
<evidence type="ECO:0000256" key="14">
    <source>
        <dbReference type="RuleBase" id="RU000456"/>
    </source>
</evidence>
<accession>A0A1I6QM55</accession>
<dbReference type="PROSITE" id="PS50999">
    <property type="entry name" value="COX2_TM"/>
    <property type="match status" value="1"/>
</dbReference>
<evidence type="ECO:0000256" key="4">
    <source>
        <dbReference type="ARBA" id="ARBA00022660"/>
    </source>
</evidence>
<evidence type="ECO:0000256" key="12">
    <source>
        <dbReference type="ARBA" id="ARBA00024688"/>
    </source>
</evidence>
<evidence type="ECO:0000256" key="13">
    <source>
        <dbReference type="ARBA" id="ARBA00047816"/>
    </source>
</evidence>
<dbReference type="InterPro" id="IPR034210">
    <property type="entry name" value="CcO_II_C"/>
</dbReference>
<dbReference type="RefSeq" id="WP_092309595.1">
    <property type="nucleotide sequence ID" value="NZ_FOZV01000003.1"/>
</dbReference>
<evidence type="ECO:0000256" key="8">
    <source>
        <dbReference type="ARBA" id="ARBA00022982"/>
    </source>
</evidence>
<keyword evidence="7" id="KW-1278">Translocase</keyword>
<feature type="domain" description="Cytochrome oxidase subunit II transmembrane region profile" evidence="19">
    <location>
        <begin position="35"/>
        <end position="131"/>
    </location>
</feature>
<name>A0A1I6QM55_9CAUL</name>
<evidence type="ECO:0000313" key="21">
    <source>
        <dbReference type="Proteomes" id="UP000198788"/>
    </source>
</evidence>
<dbReference type="PROSITE" id="PS00078">
    <property type="entry name" value="COX2"/>
    <property type="match status" value="1"/>
</dbReference>
<comment type="cofactor">
    <cofactor evidence="15">
        <name>Cu cation</name>
        <dbReference type="ChEBI" id="CHEBI:23378"/>
    </cofactor>
    <text evidence="15">Binds a copper A center.</text>
</comment>
<dbReference type="GO" id="GO:0042773">
    <property type="term" value="P:ATP synthesis coupled electron transport"/>
    <property type="evidence" value="ECO:0007669"/>
    <property type="project" value="TreeGrafter"/>
</dbReference>
<dbReference type="PRINTS" id="PR01166">
    <property type="entry name" value="CYCOXIDASEII"/>
</dbReference>
<evidence type="ECO:0000256" key="6">
    <source>
        <dbReference type="ARBA" id="ARBA00022723"/>
    </source>
</evidence>
<dbReference type="SUPFAM" id="SSF81464">
    <property type="entry name" value="Cytochrome c oxidase subunit II-like, transmembrane region"/>
    <property type="match status" value="1"/>
</dbReference>
<dbReference type="AlphaFoldDB" id="A0A1I6QM55"/>
<evidence type="ECO:0000256" key="7">
    <source>
        <dbReference type="ARBA" id="ARBA00022967"/>
    </source>
</evidence>
<dbReference type="PROSITE" id="PS51257">
    <property type="entry name" value="PROKAR_LIPOPROTEIN"/>
    <property type="match status" value="1"/>
</dbReference>
<reference evidence="21" key="1">
    <citation type="submission" date="2016-10" db="EMBL/GenBank/DDBJ databases">
        <authorList>
            <person name="Varghese N."/>
            <person name="Submissions S."/>
        </authorList>
    </citation>
    <scope>NUCLEOTIDE SEQUENCE [LARGE SCALE GENOMIC DNA]</scope>
    <source>
        <strain evidence="21">CGMCC 1.10683</strain>
    </source>
</reference>
<feature type="region of interest" description="Disordered" evidence="16">
    <location>
        <begin position="272"/>
        <end position="341"/>
    </location>
</feature>
<comment type="function">
    <text evidence="12 15">Subunits I and II form the functional core of the enzyme complex. Electrons originating in cytochrome c are transferred via heme a and Cu(A) to the binuclear center formed by heme a3 and Cu(B).</text>
</comment>
<dbReference type="Pfam" id="PF00116">
    <property type="entry name" value="COX2"/>
    <property type="match status" value="1"/>
</dbReference>
<dbReference type="InterPro" id="IPR001505">
    <property type="entry name" value="Copper_CuA"/>
</dbReference>
<evidence type="ECO:0000256" key="15">
    <source>
        <dbReference type="RuleBase" id="RU004024"/>
    </source>
</evidence>
<dbReference type="InterPro" id="IPR045187">
    <property type="entry name" value="CcO_II"/>
</dbReference>
<dbReference type="Gene3D" id="2.60.40.420">
    <property type="entry name" value="Cupredoxins - blue copper proteins"/>
    <property type="match status" value="1"/>
</dbReference>
<keyword evidence="8 14" id="KW-0249">Electron transport</keyword>
<feature type="compositionally biased region" description="Low complexity" evidence="16">
    <location>
        <begin position="297"/>
        <end position="318"/>
    </location>
</feature>
<dbReference type="InterPro" id="IPR036257">
    <property type="entry name" value="Cyt_c_oxidase_su2_TM_sf"/>
</dbReference>
<organism evidence="20 21">
    <name type="scientific">Brevundimonas viscosa</name>
    <dbReference type="NCBI Taxonomy" id="871741"/>
    <lineage>
        <taxon>Bacteria</taxon>
        <taxon>Pseudomonadati</taxon>
        <taxon>Pseudomonadota</taxon>
        <taxon>Alphaproteobacteria</taxon>
        <taxon>Caulobacterales</taxon>
        <taxon>Caulobacteraceae</taxon>
        <taxon>Brevundimonas</taxon>
    </lineage>
</organism>
<feature type="transmembrane region" description="Helical" evidence="17">
    <location>
        <begin position="61"/>
        <end position="82"/>
    </location>
</feature>
<keyword evidence="6 15" id="KW-0479">Metal-binding</keyword>
<dbReference type="NCBIfam" id="TIGR02866">
    <property type="entry name" value="CoxB"/>
    <property type="match status" value="1"/>
</dbReference>
<dbReference type="CDD" id="cd13912">
    <property type="entry name" value="CcO_II_C"/>
    <property type="match status" value="1"/>
</dbReference>
<feature type="transmembrane region" description="Helical" evidence="17">
    <location>
        <begin position="103"/>
        <end position="125"/>
    </location>
</feature>
<comment type="similarity">
    <text evidence="2 14">Belongs to the cytochrome c oxidase subunit 2 family.</text>
</comment>
<dbReference type="InterPro" id="IPR002429">
    <property type="entry name" value="CcO_II-like_C"/>
</dbReference>
<evidence type="ECO:0000259" key="18">
    <source>
        <dbReference type="PROSITE" id="PS50857"/>
    </source>
</evidence>
<sequence>MGMGTRARAIVGGGLAALSLALIAGCSSEPELVGQPTPNGLGLQPSASPLKVEATFFHDAILMPIITLICVLVAGLLLWIVIRYNKKSNPTPARWSHNTLIEVVWTVVPVLILVFISLFSFRLLFAYHDMPTPDLTVKATGNQWNWAYEYPDQGIAEYVSNMLPEDEARAQNVPYRLAADEPIVVPVGKTVRVLVTAADVIHAFALPAFGLKVDAVPGRVNETWFRADRTGVFYGQCSELCGVDHAFMPIQINVVTQAEFEAWVASRGGSMTPAAAPGGSAAQAAAGTEGEGARNVASDATGAAADAPAGQPPADTGAVDGSPSAGSAPAVPDTAAAPSAQ</sequence>